<feature type="region of interest" description="Disordered" evidence="1">
    <location>
        <begin position="226"/>
        <end position="248"/>
    </location>
</feature>
<organism evidence="2 3">
    <name type="scientific">Klebsiella pneumoniae</name>
    <dbReference type="NCBI Taxonomy" id="573"/>
    <lineage>
        <taxon>Bacteria</taxon>
        <taxon>Pseudomonadati</taxon>
        <taxon>Pseudomonadota</taxon>
        <taxon>Gammaproteobacteria</taxon>
        <taxon>Enterobacterales</taxon>
        <taxon>Enterobacteriaceae</taxon>
        <taxon>Klebsiella/Raoultella group</taxon>
        <taxon>Klebsiella</taxon>
        <taxon>Klebsiella pneumoniae complex</taxon>
    </lineage>
</organism>
<accession>A0A377V6Y1</accession>
<gene>
    <name evidence="2" type="ORF">NCTC13443_04872</name>
</gene>
<sequence length="248" mass="28141">MIVSQQEIQEEPGRANLQIGSRNELYQECTVLMGIDQLRTLNENLKGLLDQLDAQHSKGTSRWMKREEDVGDLTISYTKGSTTTPLSLTLSNVPSQDFMSFMQTGSDLLKGNFEKPIFSMYPQKKDKEPEESLDESSKLFSIGVEIESPEGYYTPDFVKPASPKDKQDSHMSDLNRNEIQALLKANKAEVDAVASKMQADMAKWRETMALDMKEIKGLISTQHEKINGRLDMQSTKNRKRPRFAVQKN</sequence>
<evidence type="ECO:0000256" key="1">
    <source>
        <dbReference type="SAM" id="MobiDB-lite"/>
    </source>
</evidence>
<protein>
    <submittedName>
        <fullName evidence="2">Uncharacterized protein</fullName>
    </submittedName>
</protein>
<proteinExistence type="predicted"/>
<dbReference type="AlphaFoldDB" id="A0A377V6Y1"/>
<dbReference type="Proteomes" id="UP000255518">
    <property type="component" value="Unassembled WGS sequence"/>
</dbReference>
<reference evidence="2 3" key="1">
    <citation type="submission" date="2018-06" db="EMBL/GenBank/DDBJ databases">
        <authorList>
            <consortium name="Pathogen Informatics"/>
            <person name="Doyle S."/>
        </authorList>
    </citation>
    <scope>NUCLEOTIDE SEQUENCE [LARGE SCALE GENOMIC DNA]</scope>
    <source>
        <strain evidence="2 3">NCTC13443</strain>
    </source>
</reference>
<evidence type="ECO:0000313" key="3">
    <source>
        <dbReference type="Proteomes" id="UP000255518"/>
    </source>
</evidence>
<dbReference type="EMBL" id="UGKT01000001">
    <property type="protein sequence ID" value="STT04783.1"/>
    <property type="molecule type" value="Genomic_DNA"/>
</dbReference>
<name>A0A377V6Y1_KLEPN</name>
<evidence type="ECO:0000313" key="2">
    <source>
        <dbReference type="EMBL" id="STT04783.1"/>
    </source>
</evidence>